<evidence type="ECO:0000313" key="8">
    <source>
        <dbReference type="Proteomes" id="UP000326759"/>
    </source>
</evidence>
<keyword evidence="8" id="KW-1185">Reference proteome</keyword>
<comment type="caution">
    <text evidence="7">The sequence shown here is derived from an EMBL/GenBank/DDBJ whole genome shotgun (WGS) entry which is preliminary data.</text>
</comment>
<comment type="subcellular location">
    <subcellularLocation>
        <location evidence="1">Membrane</location>
        <topology evidence="1">Multi-pass membrane protein</topology>
    </subcellularLocation>
</comment>
<evidence type="ECO:0000256" key="2">
    <source>
        <dbReference type="ARBA" id="ARBA00022692"/>
    </source>
</evidence>
<dbReference type="OrthoDB" id="410315at2759"/>
<dbReference type="InterPro" id="IPR036719">
    <property type="entry name" value="Neuro-gated_channel_TM_sf"/>
</dbReference>
<dbReference type="InterPro" id="IPR006202">
    <property type="entry name" value="Neur_chan_lig-bd"/>
</dbReference>
<gene>
    <name evidence="7" type="primary">CHRNA7</name>
    <name evidence="7" type="ORF">Anas_13565</name>
</gene>
<dbReference type="SUPFAM" id="SSF63712">
    <property type="entry name" value="Nicotinic receptor ligand binding domain-like"/>
    <property type="match status" value="1"/>
</dbReference>
<name>A0A5N5TAR6_9CRUS</name>
<dbReference type="Gene3D" id="1.20.58.390">
    <property type="entry name" value="Neurotransmitter-gated ion-channel transmembrane domain"/>
    <property type="match status" value="1"/>
</dbReference>
<protein>
    <submittedName>
        <fullName evidence="7">Neuronal acetylcholine receptor subunit alpha-7</fullName>
    </submittedName>
</protein>
<keyword evidence="3 5" id="KW-1133">Transmembrane helix</keyword>
<dbReference type="InterPro" id="IPR036734">
    <property type="entry name" value="Neur_chan_lig-bd_sf"/>
</dbReference>
<keyword evidence="2 5" id="KW-0812">Transmembrane</keyword>
<dbReference type="InterPro" id="IPR006201">
    <property type="entry name" value="Neur_channel"/>
</dbReference>
<accession>A0A5N5TAR6</accession>
<dbReference type="SUPFAM" id="SSF90112">
    <property type="entry name" value="Neurotransmitter-gated ion-channel transmembrane pore"/>
    <property type="match status" value="1"/>
</dbReference>
<evidence type="ECO:0000256" key="1">
    <source>
        <dbReference type="ARBA" id="ARBA00004141"/>
    </source>
</evidence>
<dbReference type="Pfam" id="PF02931">
    <property type="entry name" value="Neur_chan_LBD"/>
    <property type="match status" value="1"/>
</dbReference>
<feature type="transmembrane region" description="Helical" evidence="5">
    <location>
        <begin position="127"/>
        <end position="146"/>
    </location>
</feature>
<dbReference type="Proteomes" id="UP000326759">
    <property type="component" value="Unassembled WGS sequence"/>
</dbReference>
<evidence type="ECO:0000256" key="4">
    <source>
        <dbReference type="ARBA" id="ARBA00023136"/>
    </source>
</evidence>
<reference evidence="7 8" key="1">
    <citation type="journal article" date="2019" name="PLoS Biol.">
        <title>Sex chromosomes control vertical transmission of feminizing Wolbachia symbionts in an isopod.</title>
        <authorList>
            <person name="Becking T."/>
            <person name="Chebbi M.A."/>
            <person name="Giraud I."/>
            <person name="Moumen B."/>
            <person name="Laverre T."/>
            <person name="Caubet Y."/>
            <person name="Peccoud J."/>
            <person name="Gilbert C."/>
            <person name="Cordaux R."/>
        </authorList>
    </citation>
    <scope>NUCLEOTIDE SEQUENCE [LARGE SCALE GENOMIC DNA]</scope>
    <source>
        <strain evidence="7">ANa2</strain>
        <tissue evidence="7">Whole body excluding digestive tract and cuticle</tissue>
    </source>
</reference>
<evidence type="ECO:0000259" key="6">
    <source>
        <dbReference type="Pfam" id="PF02931"/>
    </source>
</evidence>
<organism evidence="7 8">
    <name type="scientific">Armadillidium nasatum</name>
    <dbReference type="NCBI Taxonomy" id="96803"/>
    <lineage>
        <taxon>Eukaryota</taxon>
        <taxon>Metazoa</taxon>
        <taxon>Ecdysozoa</taxon>
        <taxon>Arthropoda</taxon>
        <taxon>Crustacea</taxon>
        <taxon>Multicrustacea</taxon>
        <taxon>Malacostraca</taxon>
        <taxon>Eumalacostraca</taxon>
        <taxon>Peracarida</taxon>
        <taxon>Isopoda</taxon>
        <taxon>Oniscidea</taxon>
        <taxon>Crinocheta</taxon>
        <taxon>Armadillidiidae</taxon>
        <taxon>Armadillidium</taxon>
    </lineage>
</organism>
<keyword evidence="4 5" id="KW-0472">Membrane</keyword>
<dbReference type="GO" id="GO:0005230">
    <property type="term" value="F:extracellular ligand-gated monoatomic ion channel activity"/>
    <property type="evidence" value="ECO:0007669"/>
    <property type="project" value="InterPro"/>
</dbReference>
<keyword evidence="7" id="KW-0675">Receptor</keyword>
<sequence length="282" mass="32231">MPPAIMSVPCTMDLKFWPYDIQKCQITLMSGTFDGFQVNVQLFRNNSKIYLSTFTKKDHPWKILEAKKVRHAEKVEETREYFIQLNIDLTIKRNFQTFGAFVVVPSVAIPLFLMIQFILPVDHPKRLLIGFVCSLLVMMELLFIKFSLPKLGTSVPLIVSYFSECFFIVILTIVLSSVLGRLTHPTNPLLDFPPPQSVKMIMKSPLANILCVGSHASKVGLSGKALDDMETLDNRNANYSHEWLLVAKVISNMFFPENDWTELSEAISFEIKLTLYQEMEIV</sequence>
<proteinExistence type="predicted"/>
<dbReference type="GO" id="GO:0016020">
    <property type="term" value="C:membrane"/>
    <property type="evidence" value="ECO:0007669"/>
    <property type="project" value="UniProtKB-SubCell"/>
</dbReference>
<dbReference type="EMBL" id="SEYY01008348">
    <property type="protein sequence ID" value="KAB7502185.1"/>
    <property type="molecule type" value="Genomic_DNA"/>
</dbReference>
<dbReference type="GO" id="GO:0004888">
    <property type="term" value="F:transmembrane signaling receptor activity"/>
    <property type="evidence" value="ECO:0007669"/>
    <property type="project" value="InterPro"/>
</dbReference>
<dbReference type="PANTHER" id="PTHR18945">
    <property type="entry name" value="NEUROTRANSMITTER GATED ION CHANNEL"/>
    <property type="match status" value="1"/>
</dbReference>
<evidence type="ECO:0000313" key="7">
    <source>
        <dbReference type="EMBL" id="KAB7502185.1"/>
    </source>
</evidence>
<feature type="domain" description="Neurotransmitter-gated ion-channel ligand-binding" evidence="6">
    <location>
        <begin position="2"/>
        <end position="94"/>
    </location>
</feature>
<feature type="transmembrane region" description="Helical" evidence="5">
    <location>
        <begin position="95"/>
        <end position="115"/>
    </location>
</feature>
<feature type="transmembrane region" description="Helical" evidence="5">
    <location>
        <begin position="158"/>
        <end position="179"/>
    </location>
</feature>
<evidence type="ECO:0000256" key="3">
    <source>
        <dbReference type="ARBA" id="ARBA00022989"/>
    </source>
</evidence>
<evidence type="ECO:0000256" key="5">
    <source>
        <dbReference type="SAM" id="Phobius"/>
    </source>
</evidence>
<dbReference type="AlphaFoldDB" id="A0A5N5TAR6"/>
<dbReference type="InterPro" id="IPR038050">
    <property type="entry name" value="Neuro_actylchol_rec"/>
</dbReference>
<dbReference type="Gene3D" id="2.70.170.10">
    <property type="entry name" value="Neurotransmitter-gated ion-channel ligand-binding domain"/>
    <property type="match status" value="1"/>
</dbReference>